<gene>
    <name evidence="1" type="ORF">HHK36_029827</name>
</gene>
<comment type="caution">
    <text evidence="1">The sequence shown here is derived from an EMBL/GenBank/DDBJ whole genome shotgun (WGS) entry which is preliminary data.</text>
</comment>
<reference evidence="1 2" key="1">
    <citation type="submission" date="2020-04" db="EMBL/GenBank/DDBJ databases">
        <title>Plant Genome Project.</title>
        <authorList>
            <person name="Zhang R.-G."/>
        </authorList>
    </citation>
    <scope>NUCLEOTIDE SEQUENCE [LARGE SCALE GENOMIC DNA]</scope>
    <source>
        <strain evidence="1">YNK0</strain>
        <tissue evidence="1">Leaf</tissue>
    </source>
</reference>
<dbReference type="Proteomes" id="UP000655225">
    <property type="component" value="Unassembled WGS sequence"/>
</dbReference>
<proteinExistence type="predicted"/>
<organism evidence="1 2">
    <name type="scientific">Tetracentron sinense</name>
    <name type="common">Spur-leaf</name>
    <dbReference type="NCBI Taxonomy" id="13715"/>
    <lineage>
        <taxon>Eukaryota</taxon>
        <taxon>Viridiplantae</taxon>
        <taxon>Streptophyta</taxon>
        <taxon>Embryophyta</taxon>
        <taxon>Tracheophyta</taxon>
        <taxon>Spermatophyta</taxon>
        <taxon>Magnoliopsida</taxon>
        <taxon>Trochodendrales</taxon>
        <taxon>Trochodendraceae</taxon>
        <taxon>Tetracentron</taxon>
    </lineage>
</organism>
<evidence type="ECO:0000313" key="2">
    <source>
        <dbReference type="Proteomes" id="UP000655225"/>
    </source>
</evidence>
<name>A0A834YDR4_TETSI</name>
<sequence>MEGSKTIAHEIGGIDALRFGLQGVRSDIVGSHPLQSAQESVSLMVFSDYTPIPSPLQYTTNEEEVLEEFDSDDTPEMVDYEMPEHGVVEHGEQSTQQESS</sequence>
<dbReference type="OrthoDB" id="15001at2759"/>
<accession>A0A834YDR4</accession>
<keyword evidence="2" id="KW-1185">Reference proteome</keyword>
<evidence type="ECO:0000313" key="1">
    <source>
        <dbReference type="EMBL" id="KAF8378485.1"/>
    </source>
</evidence>
<dbReference type="EMBL" id="JABCRI010000023">
    <property type="protein sequence ID" value="KAF8378485.1"/>
    <property type="molecule type" value="Genomic_DNA"/>
</dbReference>
<dbReference type="AlphaFoldDB" id="A0A834YDR4"/>
<protein>
    <submittedName>
        <fullName evidence="1">Uncharacterized protein</fullName>
    </submittedName>
</protein>